<protein>
    <submittedName>
        <fullName evidence="2">Uncharacterized protein</fullName>
    </submittedName>
</protein>
<comment type="caution">
    <text evidence="2">The sequence shown here is derived from an EMBL/GenBank/DDBJ whole genome shotgun (WGS) entry which is preliminary data.</text>
</comment>
<evidence type="ECO:0000313" key="2">
    <source>
        <dbReference type="EMBL" id="KAH9363315.1"/>
    </source>
</evidence>
<accession>A0A9J6FKI3</accession>
<sequence length="168" mass="18342">MSSSATCSVLPPSHLNENSSDAEDIMAYQTSDAGDYTASSAGDASSKWIDVVSRAQRRRMKKTPQQPPDLTSTKPALKHSTHREAKTTSTPFQRLQVLIRPQGSLNLAKVSPTELSEVLLQATKLTWHNAELHLRIDGVQNTATVSTSHREAAEALHHLKQVMFGGTI</sequence>
<name>A0A9J6FKI3_HAELO</name>
<gene>
    <name evidence="2" type="ORF">HPB48_006421</name>
</gene>
<dbReference type="Proteomes" id="UP000821853">
    <property type="component" value="Chromosome 10"/>
</dbReference>
<dbReference type="AlphaFoldDB" id="A0A9J6FKI3"/>
<proteinExistence type="predicted"/>
<dbReference type="EMBL" id="JABSTR010000002">
    <property type="protein sequence ID" value="KAH9363315.1"/>
    <property type="molecule type" value="Genomic_DNA"/>
</dbReference>
<keyword evidence="3" id="KW-1185">Reference proteome</keyword>
<feature type="region of interest" description="Disordered" evidence="1">
    <location>
        <begin position="55"/>
        <end position="92"/>
    </location>
</feature>
<evidence type="ECO:0000256" key="1">
    <source>
        <dbReference type="SAM" id="MobiDB-lite"/>
    </source>
</evidence>
<evidence type="ECO:0000313" key="3">
    <source>
        <dbReference type="Proteomes" id="UP000821853"/>
    </source>
</evidence>
<organism evidence="2 3">
    <name type="scientific">Haemaphysalis longicornis</name>
    <name type="common">Bush tick</name>
    <dbReference type="NCBI Taxonomy" id="44386"/>
    <lineage>
        <taxon>Eukaryota</taxon>
        <taxon>Metazoa</taxon>
        <taxon>Ecdysozoa</taxon>
        <taxon>Arthropoda</taxon>
        <taxon>Chelicerata</taxon>
        <taxon>Arachnida</taxon>
        <taxon>Acari</taxon>
        <taxon>Parasitiformes</taxon>
        <taxon>Ixodida</taxon>
        <taxon>Ixodoidea</taxon>
        <taxon>Ixodidae</taxon>
        <taxon>Haemaphysalinae</taxon>
        <taxon>Haemaphysalis</taxon>
    </lineage>
</organism>
<feature type="region of interest" description="Disordered" evidence="1">
    <location>
        <begin position="1"/>
        <end position="27"/>
    </location>
</feature>
<dbReference type="VEuPathDB" id="VectorBase:HLOH_053183"/>
<reference evidence="2 3" key="1">
    <citation type="journal article" date="2020" name="Cell">
        <title>Large-Scale Comparative Analyses of Tick Genomes Elucidate Their Genetic Diversity and Vector Capacities.</title>
        <authorList>
            <consortium name="Tick Genome and Microbiome Consortium (TIGMIC)"/>
            <person name="Jia N."/>
            <person name="Wang J."/>
            <person name="Shi W."/>
            <person name="Du L."/>
            <person name="Sun Y."/>
            <person name="Zhan W."/>
            <person name="Jiang J.F."/>
            <person name="Wang Q."/>
            <person name="Zhang B."/>
            <person name="Ji P."/>
            <person name="Bell-Sakyi L."/>
            <person name="Cui X.M."/>
            <person name="Yuan T.T."/>
            <person name="Jiang B.G."/>
            <person name="Yang W.F."/>
            <person name="Lam T.T."/>
            <person name="Chang Q.C."/>
            <person name="Ding S.J."/>
            <person name="Wang X.J."/>
            <person name="Zhu J.G."/>
            <person name="Ruan X.D."/>
            <person name="Zhao L."/>
            <person name="Wei J.T."/>
            <person name="Ye R.Z."/>
            <person name="Que T.C."/>
            <person name="Du C.H."/>
            <person name="Zhou Y.H."/>
            <person name="Cheng J.X."/>
            <person name="Dai P.F."/>
            <person name="Guo W.B."/>
            <person name="Han X.H."/>
            <person name="Huang E.J."/>
            <person name="Li L.F."/>
            <person name="Wei W."/>
            <person name="Gao Y.C."/>
            <person name="Liu J.Z."/>
            <person name="Shao H.Z."/>
            <person name="Wang X."/>
            <person name="Wang C.C."/>
            <person name="Yang T.C."/>
            <person name="Huo Q.B."/>
            <person name="Li W."/>
            <person name="Chen H.Y."/>
            <person name="Chen S.E."/>
            <person name="Zhou L.G."/>
            <person name="Ni X.B."/>
            <person name="Tian J.H."/>
            <person name="Sheng Y."/>
            <person name="Liu T."/>
            <person name="Pan Y.S."/>
            <person name="Xia L.Y."/>
            <person name="Li J."/>
            <person name="Zhao F."/>
            <person name="Cao W.C."/>
        </authorList>
    </citation>
    <scope>NUCLEOTIDE SEQUENCE [LARGE SCALE GENOMIC DNA]</scope>
    <source>
        <strain evidence="2">HaeL-2018</strain>
    </source>
</reference>